<feature type="region of interest" description="Disordered" evidence="1">
    <location>
        <begin position="24"/>
        <end position="153"/>
    </location>
</feature>
<accession>A0AAD7CR25</accession>
<sequence length="256" mass="28384">MEEEGGADFVRGLESKGQCPKLSLSVVYPSSSESSSDPSGSGSPSLSASPVTDVEPDLYQLEKFLPRDWPSSSDIRSHWPPREVNPSRVSSNAATRSDAVRLKESAVRPRPRRSSQDFGLLHWMENGSEAPPPSSNVAKDSRQACGKNRIPPQQPDRLLRIKTWRHMKHIHDLKHRSVTLENYTYSGGMGRAQGVFPREACGSPRRVDTFQQSRDDLARRARRPQLLAPISVYLAHPGSSISYMLSTHNMEGPLGT</sequence>
<dbReference type="AlphaFoldDB" id="A0AAD7CR25"/>
<protein>
    <submittedName>
        <fullName evidence="2">Uncharacterized protein</fullName>
    </submittedName>
</protein>
<evidence type="ECO:0000313" key="3">
    <source>
        <dbReference type="Proteomes" id="UP001221757"/>
    </source>
</evidence>
<evidence type="ECO:0000256" key="1">
    <source>
        <dbReference type="SAM" id="MobiDB-lite"/>
    </source>
</evidence>
<feature type="compositionally biased region" description="Basic and acidic residues" evidence="1">
    <location>
        <begin position="98"/>
        <end position="107"/>
    </location>
</feature>
<feature type="compositionally biased region" description="Low complexity" evidence="1">
    <location>
        <begin position="24"/>
        <end position="51"/>
    </location>
</feature>
<dbReference type="EMBL" id="JARKIE010000317">
    <property type="protein sequence ID" value="KAJ7654814.1"/>
    <property type="molecule type" value="Genomic_DNA"/>
</dbReference>
<dbReference type="Proteomes" id="UP001221757">
    <property type="component" value="Unassembled WGS sequence"/>
</dbReference>
<gene>
    <name evidence="2" type="ORF">B0H17DRAFT_1186106</name>
</gene>
<evidence type="ECO:0000313" key="2">
    <source>
        <dbReference type="EMBL" id="KAJ7654814.1"/>
    </source>
</evidence>
<name>A0AAD7CR25_MYCRO</name>
<keyword evidence="3" id="KW-1185">Reference proteome</keyword>
<organism evidence="2 3">
    <name type="scientific">Mycena rosella</name>
    <name type="common">Pink bonnet</name>
    <name type="synonym">Agaricus rosellus</name>
    <dbReference type="NCBI Taxonomy" id="1033263"/>
    <lineage>
        <taxon>Eukaryota</taxon>
        <taxon>Fungi</taxon>
        <taxon>Dikarya</taxon>
        <taxon>Basidiomycota</taxon>
        <taxon>Agaricomycotina</taxon>
        <taxon>Agaricomycetes</taxon>
        <taxon>Agaricomycetidae</taxon>
        <taxon>Agaricales</taxon>
        <taxon>Marasmiineae</taxon>
        <taxon>Mycenaceae</taxon>
        <taxon>Mycena</taxon>
    </lineage>
</organism>
<comment type="caution">
    <text evidence="2">The sequence shown here is derived from an EMBL/GenBank/DDBJ whole genome shotgun (WGS) entry which is preliminary data.</text>
</comment>
<reference evidence="2" key="1">
    <citation type="submission" date="2023-03" db="EMBL/GenBank/DDBJ databases">
        <title>Massive genome expansion in bonnet fungi (Mycena s.s.) driven by repeated elements and novel gene families across ecological guilds.</title>
        <authorList>
            <consortium name="Lawrence Berkeley National Laboratory"/>
            <person name="Harder C.B."/>
            <person name="Miyauchi S."/>
            <person name="Viragh M."/>
            <person name="Kuo A."/>
            <person name="Thoen E."/>
            <person name="Andreopoulos B."/>
            <person name="Lu D."/>
            <person name="Skrede I."/>
            <person name="Drula E."/>
            <person name="Henrissat B."/>
            <person name="Morin E."/>
            <person name="Kohler A."/>
            <person name="Barry K."/>
            <person name="LaButti K."/>
            <person name="Morin E."/>
            <person name="Salamov A."/>
            <person name="Lipzen A."/>
            <person name="Mereny Z."/>
            <person name="Hegedus B."/>
            <person name="Baldrian P."/>
            <person name="Stursova M."/>
            <person name="Weitz H."/>
            <person name="Taylor A."/>
            <person name="Grigoriev I.V."/>
            <person name="Nagy L.G."/>
            <person name="Martin F."/>
            <person name="Kauserud H."/>
        </authorList>
    </citation>
    <scope>NUCLEOTIDE SEQUENCE</scope>
    <source>
        <strain evidence="2">CBHHK067</strain>
    </source>
</reference>
<proteinExistence type="predicted"/>